<feature type="compositionally biased region" description="Low complexity" evidence="1">
    <location>
        <begin position="11"/>
        <end position="26"/>
    </location>
</feature>
<evidence type="ECO:0000256" key="1">
    <source>
        <dbReference type="SAM" id="MobiDB-lite"/>
    </source>
</evidence>
<accession>A0A8T0RIY5</accession>
<dbReference type="PANTHER" id="PTHR33086">
    <property type="entry name" value="OS05G0468200 PROTEIN-RELATED"/>
    <property type="match status" value="1"/>
</dbReference>
<feature type="compositionally biased region" description="Basic and acidic residues" evidence="1">
    <location>
        <begin position="295"/>
        <end position="305"/>
    </location>
</feature>
<feature type="compositionally biased region" description="Basic residues" evidence="1">
    <location>
        <begin position="1"/>
        <end position="10"/>
    </location>
</feature>
<dbReference type="Proteomes" id="UP000823388">
    <property type="component" value="Chromosome 5N"/>
</dbReference>
<evidence type="ECO:0000313" key="2">
    <source>
        <dbReference type="EMBL" id="KAG2586031.1"/>
    </source>
</evidence>
<feature type="region of interest" description="Disordered" evidence="1">
    <location>
        <begin position="1"/>
        <end position="314"/>
    </location>
</feature>
<feature type="compositionally biased region" description="Basic residues" evidence="1">
    <location>
        <begin position="202"/>
        <end position="231"/>
    </location>
</feature>
<evidence type="ECO:0000313" key="3">
    <source>
        <dbReference type="Proteomes" id="UP000823388"/>
    </source>
</evidence>
<feature type="compositionally biased region" description="Low complexity" evidence="1">
    <location>
        <begin position="64"/>
        <end position="75"/>
    </location>
</feature>
<gene>
    <name evidence="2" type="ORF">PVAP13_5NG003708</name>
</gene>
<feature type="compositionally biased region" description="Low complexity" evidence="1">
    <location>
        <begin position="239"/>
        <end position="254"/>
    </location>
</feature>
<dbReference type="PANTHER" id="PTHR33086:SF58">
    <property type="entry name" value="DUF1618 DOMAIN-CONTAINING PROTEIN"/>
    <property type="match status" value="1"/>
</dbReference>
<comment type="caution">
    <text evidence="2">The sequence shown here is derived from an EMBL/GenBank/DDBJ whole genome shotgun (WGS) entry which is preliminary data.</text>
</comment>
<dbReference type="EMBL" id="CM029046">
    <property type="protein sequence ID" value="KAG2586031.1"/>
    <property type="molecule type" value="Genomic_DNA"/>
</dbReference>
<proteinExistence type="predicted"/>
<sequence length="452" mass="51209">VGAARSRRVLARSPAAGGAVRRVASALPVGGPLYHHRRAAPPRGRAAPPHPPRPRPPARPPRPAARLHPGAARQPHQLHPHHPRRRLLLRPPPRQGRLGQRPHQPPRVLPLRRPLPHRPAPPRRALLRARRPRRLPAWRPRPLPAPQHRPHRRPGPHRPLHDRAAPPCPRHPPRLHPLLLHRHTPLGHQAARLRPGAQALGRPRRPRPRRAPLVGRRRLRDGRLQPLRRRPTPAPRPAPGGLRPAGRGGRAQQLPRLAKNPRVPRPAPLHQAQRGQAAIRRDPRLQLRHGRRRRGAPERPHRQDVDGWTLVDQAGPNPTNTWELEYEAPFAEIWAHDSYVAAGLPPDKVPNLALVDPDNHGVAYFFHGTRLFGLDVRARRVVACDECVIDDAPIDMVEGGYLSSRFVEAWVPPEPDLTPQILRYNEEKDRKVIDYVEDWLSHIEWTNQDVVG</sequence>
<keyword evidence="3" id="KW-1185">Reference proteome</keyword>
<feature type="compositionally biased region" description="Basic residues" evidence="1">
    <location>
        <begin position="76"/>
        <end position="88"/>
    </location>
</feature>
<organism evidence="2 3">
    <name type="scientific">Panicum virgatum</name>
    <name type="common">Blackwell switchgrass</name>
    <dbReference type="NCBI Taxonomy" id="38727"/>
    <lineage>
        <taxon>Eukaryota</taxon>
        <taxon>Viridiplantae</taxon>
        <taxon>Streptophyta</taxon>
        <taxon>Embryophyta</taxon>
        <taxon>Tracheophyta</taxon>
        <taxon>Spermatophyta</taxon>
        <taxon>Magnoliopsida</taxon>
        <taxon>Liliopsida</taxon>
        <taxon>Poales</taxon>
        <taxon>Poaceae</taxon>
        <taxon>PACMAD clade</taxon>
        <taxon>Panicoideae</taxon>
        <taxon>Panicodae</taxon>
        <taxon>Paniceae</taxon>
        <taxon>Panicinae</taxon>
        <taxon>Panicum</taxon>
        <taxon>Panicum sect. Hiantes</taxon>
    </lineage>
</organism>
<feature type="compositionally biased region" description="Basic residues" evidence="1">
    <location>
        <begin position="148"/>
        <end position="158"/>
    </location>
</feature>
<feature type="non-terminal residue" evidence="2">
    <location>
        <position position="1"/>
    </location>
</feature>
<feature type="compositionally biased region" description="Basic residues" evidence="1">
    <location>
        <begin position="171"/>
        <end position="185"/>
    </location>
</feature>
<protein>
    <submittedName>
        <fullName evidence="2">Uncharacterized protein</fullName>
    </submittedName>
</protein>
<reference evidence="2" key="1">
    <citation type="submission" date="2020-05" db="EMBL/GenBank/DDBJ databases">
        <title>WGS assembly of Panicum virgatum.</title>
        <authorList>
            <person name="Lovell J.T."/>
            <person name="Jenkins J."/>
            <person name="Shu S."/>
            <person name="Juenger T.E."/>
            <person name="Schmutz J."/>
        </authorList>
    </citation>
    <scope>NUCLEOTIDE SEQUENCE</scope>
    <source>
        <strain evidence="2">AP13</strain>
    </source>
</reference>
<feature type="compositionally biased region" description="Pro residues" evidence="1">
    <location>
        <begin position="48"/>
        <end position="63"/>
    </location>
</feature>
<feature type="compositionally biased region" description="Basic residues" evidence="1">
    <location>
        <begin position="125"/>
        <end position="136"/>
    </location>
</feature>
<name>A0A8T0RIY5_PANVG</name>
<dbReference type="AlphaFoldDB" id="A0A8T0RIY5"/>